<evidence type="ECO:0000256" key="5">
    <source>
        <dbReference type="ARBA" id="ARBA00023002"/>
    </source>
</evidence>
<dbReference type="PANTHER" id="PTHR42682">
    <property type="entry name" value="HYDROGENASE-4 COMPONENT F"/>
    <property type="match status" value="1"/>
</dbReference>
<proteinExistence type="predicted"/>
<evidence type="ECO:0000256" key="2">
    <source>
        <dbReference type="ARBA" id="ARBA00022475"/>
    </source>
</evidence>
<dbReference type="EMBL" id="FO203503">
    <property type="protein sequence ID" value="CCK80112.1"/>
    <property type="molecule type" value="Genomic_DNA"/>
</dbReference>
<gene>
    <name evidence="10" type="primary">hyfF</name>
    <name evidence="10" type="ordered locus">TOL2_C19510</name>
</gene>
<evidence type="ECO:0000256" key="7">
    <source>
        <dbReference type="RuleBase" id="RU000320"/>
    </source>
</evidence>
<comment type="subcellular location">
    <subcellularLocation>
        <location evidence="1">Cell membrane</location>
        <topology evidence="1">Multi-pass membrane protein</topology>
    </subcellularLocation>
    <subcellularLocation>
        <location evidence="7">Membrane</location>
        <topology evidence="7">Multi-pass membrane protein</topology>
    </subcellularLocation>
</comment>
<dbReference type="STRING" id="651182.TOL2_C19510"/>
<feature type="transmembrane region" description="Helical" evidence="8">
    <location>
        <begin position="301"/>
        <end position="321"/>
    </location>
</feature>
<dbReference type="GO" id="GO:0042773">
    <property type="term" value="P:ATP synthesis coupled electron transport"/>
    <property type="evidence" value="ECO:0007669"/>
    <property type="project" value="InterPro"/>
</dbReference>
<dbReference type="OrthoDB" id="9805769at2"/>
<evidence type="ECO:0000259" key="9">
    <source>
        <dbReference type="Pfam" id="PF00361"/>
    </source>
</evidence>
<evidence type="ECO:0000256" key="6">
    <source>
        <dbReference type="ARBA" id="ARBA00023136"/>
    </source>
</evidence>
<keyword evidence="11" id="KW-1185">Reference proteome</keyword>
<dbReference type="GO" id="GO:0016491">
    <property type="term" value="F:oxidoreductase activity"/>
    <property type="evidence" value="ECO:0007669"/>
    <property type="project" value="UniProtKB-KW"/>
</dbReference>
<evidence type="ECO:0000313" key="10">
    <source>
        <dbReference type="EMBL" id="CCK80112.1"/>
    </source>
</evidence>
<keyword evidence="5" id="KW-0560">Oxidoreductase</keyword>
<evidence type="ECO:0000313" key="11">
    <source>
        <dbReference type="Proteomes" id="UP000007347"/>
    </source>
</evidence>
<sequence length="491" mass="53356">MVEIVFLAPFITGILAFFLPKRAGRQLLVGTGAIHLFLSLLLWKNRPESIFKDYFAVTPEGLLSLLVISLLFFLISIYTIGYLKENNIQKENIFSGSILLFLSTMTMVTLSDHIMVLWIAIEATTLASAPLIYTHRSSASLEATWKYVLICSVGIAMALLGSVLITLAMDIGNVDVPLSYPALVSVAQKLDPLWLKAGFVFILVGYGTKMGLAPMHTWLPDAHSEAPSPASALLSGVLLNCAYLGIFKTNKIMHAAGLGDFAGMILIVFGLMSILAAATFILKQNEYKRMLAYSSIENMGIIAFGTGVGGLGVYGAVLCMIHHSLIKSSLFLSSGNILLGYKDRLIKNTGDMIRCMPKTFIAFFAGFAGIAGFPPFGIFIGELFIIVAAFRTGHYVAVGIFILSLCVIFAGFANQVMKMAFNNFDNNNDNFDNDSSDKGDSNKKVCLTEKASLVWPQYILLLTSLILCFFIPDTLYQTIVEAVTAIGGGLK</sequence>
<feature type="transmembrane region" description="Helical" evidence="8">
    <location>
        <begin position="395"/>
        <end position="413"/>
    </location>
</feature>
<dbReference type="InterPro" id="IPR001750">
    <property type="entry name" value="ND/Mrp_TM"/>
</dbReference>
<dbReference type="PANTHER" id="PTHR42682:SF5">
    <property type="entry name" value="HYDROGENASE-4 COMPONENT F"/>
    <property type="match status" value="1"/>
</dbReference>
<reference evidence="10 11" key="1">
    <citation type="journal article" date="2013" name="Environ. Microbiol.">
        <title>Complete genome, catabolic sub-proteomes and key-metabolites of Desulfobacula toluolica Tol2, a marine, aromatic compound-degrading, sulfate-reducing bacterium.</title>
        <authorList>
            <person name="Wohlbrand L."/>
            <person name="Jacob J.H."/>
            <person name="Kube M."/>
            <person name="Mussmann M."/>
            <person name="Jarling R."/>
            <person name="Beck A."/>
            <person name="Amann R."/>
            <person name="Wilkes H."/>
            <person name="Reinhardt R."/>
            <person name="Rabus R."/>
        </authorList>
    </citation>
    <scope>NUCLEOTIDE SEQUENCE [LARGE SCALE GENOMIC DNA]</scope>
    <source>
        <strain evidence="11">DSM 7467 / Tol2</strain>
    </source>
</reference>
<dbReference type="Proteomes" id="UP000007347">
    <property type="component" value="Chromosome"/>
</dbReference>
<keyword evidence="4 8" id="KW-1133">Transmembrane helix</keyword>
<organism evidence="10 11">
    <name type="scientific">Desulfobacula toluolica (strain DSM 7467 / Tol2)</name>
    <dbReference type="NCBI Taxonomy" id="651182"/>
    <lineage>
        <taxon>Bacteria</taxon>
        <taxon>Pseudomonadati</taxon>
        <taxon>Thermodesulfobacteriota</taxon>
        <taxon>Desulfobacteria</taxon>
        <taxon>Desulfobacterales</taxon>
        <taxon>Desulfobacteraceae</taxon>
        <taxon>Desulfobacula</taxon>
    </lineage>
</organism>
<feature type="transmembrane region" description="Helical" evidence="8">
    <location>
        <begin position="258"/>
        <end position="281"/>
    </location>
</feature>
<feature type="transmembrane region" description="Helical" evidence="8">
    <location>
        <begin position="115"/>
        <end position="133"/>
    </location>
</feature>
<dbReference type="RefSeq" id="WP_014957445.1">
    <property type="nucleotide sequence ID" value="NC_018645.1"/>
</dbReference>
<feature type="transmembrane region" description="Helical" evidence="8">
    <location>
        <begin position="453"/>
        <end position="472"/>
    </location>
</feature>
<feature type="transmembrane region" description="Helical" evidence="8">
    <location>
        <begin position="360"/>
        <end position="389"/>
    </location>
</feature>
<dbReference type="AlphaFoldDB" id="K0NN45"/>
<dbReference type="Pfam" id="PF00361">
    <property type="entry name" value="Proton_antipo_M"/>
    <property type="match status" value="1"/>
</dbReference>
<name>K0NN45_DESTT</name>
<evidence type="ECO:0000256" key="8">
    <source>
        <dbReference type="SAM" id="Phobius"/>
    </source>
</evidence>
<keyword evidence="3 7" id="KW-0812">Transmembrane</keyword>
<evidence type="ECO:0000256" key="4">
    <source>
        <dbReference type="ARBA" id="ARBA00022989"/>
    </source>
</evidence>
<feature type="transmembrane region" description="Helical" evidence="8">
    <location>
        <begin position="26"/>
        <end position="43"/>
    </location>
</feature>
<protein>
    <submittedName>
        <fullName evidence="10">HyfF: predicted hydrogenase 4, membrane component F</fullName>
    </submittedName>
</protein>
<feature type="transmembrane region" description="Helical" evidence="8">
    <location>
        <begin position="63"/>
        <end position="81"/>
    </location>
</feature>
<dbReference type="GO" id="GO:0005886">
    <property type="term" value="C:plasma membrane"/>
    <property type="evidence" value="ECO:0007669"/>
    <property type="project" value="UniProtKB-SubCell"/>
</dbReference>
<feature type="transmembrane region" description="Helical" evidence="8">
    <location>
        <begin position="145"/>
        <end position="169"/>
    </location>
</feature>
<keyword evidence="2" id="KW-1003">Cell membrane</keyword>
<evidence type="ECO:0000256" key="3">
    <source>
        <dbReference type="ARBA" id="ARBA00022692"/>
    </source>
</evidence>
<accession>K0NN45</accession>
<dbReference type="InterPro" id="IPR003918">
    <property type="entry name" value="NADH_UbQ_OxRdtase"/>
</dbReference>
<dbReference type="InterPro" id="IPR052175">
    <property type="entry name" value="ComplexI-like_HydComp"/>
</dbReference>
<dbReference type="PRINTS" id="PR01437">
    <property type="entry name" value="NUOXDRDTASE4"/>
</dbReference>
<feature type="domain" description="NADH:quinone oxidoreductase/Mrp antiporter transmembrane" evidence="9">
    <location>
        <begin position="111"/>
        <end position="403"/>
    </location>
</feature>
<dbReference type="KEGG" id="dto:TOL2_C19510"/>
<keyword evidence="6 8" id="KW-0472">Membrane</keyword>
<dbReference type="PATRIC" id="fig|651182.5.peg.2326"/>
<feature type="transmembrane region" description="Helical" evidence="8">
    <location>
        <begin position="93"/>
        <end position="110"/>
    </location>
</feature>
<dbReference type="GO" id="GO:0008137">
    <property type="term" value="F:NADH dehydrogenase (ubiquinone) activity"/>
    <property type="evidence" value="ECO:0007669"/>
    <property type="project" value="InterPro"/>
</dbReference>
<dbReference type="HOGENOM" id="CLU_007100_10_1_7"/>
<feature type="transmembrane region" description="Helical" evidence="8">
    <location>
        <begin position="228"/>
        <end position="246"/>
    </location>
</feature>
<evidence type="ECO:0000256" key="1">
    <source>
        <dbReference type="ARBA" id="ARBA00004651"/>
    </source>
</evidence>